<evidence type="ECO:0000313" key="2">
    <source>
        <dbReference type="EMBL" id="UJF31625.1"/>
    </source>
</evidence>
<dbReference type="SUPFAM" id="SSF52518">
    <property type="entry name" value="Thiamin diphosphate-binding fold (THDP-binding)"/>
    <property type="match status" value="1"/>
</dbReference>
<keyword evidence="3" id="KW-1185">Reference proteome</keyword>
<dbReference type="PANTHER" id="PTHR42981:SF2">
    <property type="entry name" value="PYRUVATE DEHYDROGENASE [UBIQUINONE]"/>
    <property type="match status" value="1"/>
</dbReference>
<dbReference type="Gene3D" id="3.40.50.970">
    <property type="match status" value="1"/>
</dbReference>
<evidence type="ECO:0000259" key="1">
    <source>
        <dbReference type="Pfam" id="PF02776"/>
    </source>
</evidence>
<sequence length="250" mass="27239">MTVLTMDKAVEKPVNSDKTKPTDHLTVVQYMLEQLAVWGVKRIFGVIGDANLFVLDALAKQNKIAYVACKHECSAALMASAEAKLTGRVSVCMATSGPGLANLLNGLADAAMDHAGVFVLTGQVDEPSIGTNTKQYINQQQLIHPIAEQTELLAHPDALPELLQKCFTLSKQGKVSHLSIPKFMYLEQVQGTVKPYPKHLDQTMLTPDEVIVQAAGLLTSAQNRRCCSVRALTPQRTKSNSSRSPFRRPS</sequence>
<reference evidence="2 3" key="1">
    <citation type="journal article" date="2024" name="Int. J. Syst. Evol. Microbiol.">
        <title>Paenibacillus hexagrammi sp. nov., a novel bacterium isolated from the gut content of Hexagrammos agrammus.</title>
        <authorList>
            <person name="Jung H.K."/>
            <person name="Kim D.G."/>
            <person name="Zin H."/>
            <person name="Park J."/>
            <person name="Jung H."/>
            <person name="Kim Y.O."/>
            <person name="Kong H.J."/>
            <person name="Kim J.W."/>
            <person name="Kim Y.S."/>
        </authorList>
    </citation>
    <scope>NUCLEOTIDE SEQUENCE [LARGE SCALE GENOMIC DNA]</scope>
    <source>
        <strain evidence="2 3">YPD9-1</strain>
    </source>
</reference>
<dbReference type="EMBL" id="CP090978">
    <property type="protein sequence ID" value="UJF31625.1"/>
    <property type="molecule type" value="Genomic_DNA"/>
</dbReference>
<dbReference type="InterPro" id="IPR012001">
    <property type="entry name" value="Thiamin_PyroP_enz_TPP-bd_dom"/>
</dbReference>
<evidence type="ECO:0000313" key="3">
    <source>
        <dbReference type="Proteomes" id="UP001649230"/>
    </source>
</evidence>
<name>A0ABY3SDX8_9BACL</name>
<dbReference type="PANTHER" id="PTHR42981">
    <property type="entry name" value="PYRUVATE DEHYDROGENASE [UBIQUINONE]"/>
    <property type="match status" value="1"/>
</dbReference>
<dbReference type="InterPro" id="IPR029061">
    <property type="entry name" value="THDP-binding"/>
</dbReference>
<dbReference type="RefSeq" id="WP_235117970.1">
    <property type="nucleotide sequence ID" value="NZ_CP090978.1"/>
</dbReference>
<protein>
    <recommendedName>
        <fullName evidence="1">Thiamine pyrophosphate enzyme N-terminal TPP-binding domain-containing protein</fullName>
    </recommendedName>
</protein>
<organism evidence="2 3">
    <name type="scientific">Paenibacillus hexagrammi</name>
    <dbReference type="NCBI Taxonomy" id="2908839"/>
    <lineage>
        <taxon>Bacteria</taxon>
        <taxon>Bacillati</taxon>
        <taxon>Bacillota</taxon>
        <taxon>Bacilli</taxon>
        <taxon>Bacillales</taxon>
        <taxon>Paenibacillaceae</taxon>
        <taxon>Paenibacillus</taxon>
    </lineage>
</organism>
<dbReference type="InterPro" id="IPR047211">
    <property type="entry name" value="POXB-like"/>
</dbReference>
<dbReference type="Pfam" id="PF02776">
    <property type="entry name" value="TPP_enzyme_N"/>
    <property type="match status" value="1"/>
</dbReference>
<dbReference type="Proteomes" id="UP001649230">
    <property type="component" value="Chromosome"/>
</dbReference>
<feature type="domain" description="Thiamine pyrophosphate enzyme N-terminal TPP-binding" evidence="1">
    <location>
        <begin position="26"/>
        <end position="141"/>
    </location>
</feature>
<proteinExistence type="predicted"/>
<gene>
    <name evidence="2" type="ORF">L0M14_17700</name>
</gene>
<accession>A0ABY3SDX8</accession>